<dbReference type="PANTHER" id="PTHR48111:SF22">
    <property type="entry name" value="REGULATOR OF RPOS"/>
    <property type="match status" value="1"/>
</dbReference>
<evidence type="ECO:0000256" key="7">
    <source>
        <dbReference type="PROSITE-ProRule" id="PRU01091"/>
    </source>
</evidence>
<name>A0ABV0C014_9SPHI</name>
<evidence type="ECO:0000313" key="11">
    <source>
        <dbReference type="Proteomes" id="UP001409291"/>
    </source>
</evidence>
<feature type="domain" description="OmpR/PhoB-type" evidence="9">
    <location>
        <begin position="128"/>
        <end position="226"/>
    </location>
</feature>
<keyword evidence="1 6" id="KW-0597">Phosphoprotein</keyword>
<feature type="DNA-binding region" description="OmpR/PhoB-type" evidence="7">
    <location>
        <begin position="128"/>
        <end position="226"/>
    </location>
</feature>
<dbReference type="PROSITE" id="PS51755">
    <property type="entry name" value="OMPR_PHOB"/>
    <property type="match status" value="1"/>
</dbReference>
<evidence type="ECO:0000256" key="6">
    <source>
        <dbReference type="PROSITE-ProRule" id="PRU00169"/>
    </source>
</evidence>
<evidence type="ECO:0000256" key="2">
    <source>
        <dbReference type="ARBA" id="ARBA00023012"/>
    </source>
</evidence>
<dbReference type="InterPro" id="IPR036388">
    <property type="entry name" value="WH-like_DNA-bd_sf"/>
</dbReference>
<reference evidence="10 11" key="1">
    <citation type="submission" date="2024-04" db="EMBL/GenBank/DDBJ databases">
        <title>WGS of bacteria from Torrens River.</title>
        <authorList>
            <person name="Wyrsch E.R."/>
            <person name="Drigo B."/>
        </authorList>
    </citation>
    <scope>NUCLEOTIDE SEQUENCE [LARGE SCALE GENOMIC DNA]</scope>
    <source>
        <strain evidence="10 11">TWI391</strain>
    </source>
</reference>
<dbReference type="InterPro" id="IPR001789">
    <property type="entry name" value="Sig_transdc_resp-reg_receiver"/>
</dbReference>
<gene>
    <name evidence="10" type="ORF">ABE541_23050</name>
</gene>
<evidence type="ECO:0000313" key="10">
    <source>
        <dbReference type="EMBL" id="MEN5380164.1"/>
    </source>
</evidence>
<evidence type="ECO:0000256" key="5">
    <source>
        <dbReference type="ARBA" id="ARBA00023163"/>
    </source>
</evidence>
<feature type="modified residue" description="4-aspartylphosphate" evidence="6">
    <location>
        <position position="51"/>
    </location>
</feature>
<evidence type="ECO:0000259" key="9">
    <source>
        <dbReference type="PROSITE" id="PS51755"/>
    </source>
</evidence>
<comment type="caution">
    <text evidence="10">The sequence shown here is derived from an EMBL/GenBank/DDBJ whole genome shotgun (WGS) entry which is preliminary data.</text>
</comment>
<dbReference type="InterPro" id="IPR039420">
    <property type="entry name" value="WalR-like"/>
</dbReference>
<dbReference type="SUPFAM" id="SSF52172">
    <property type="entry name" value="CheY-like"/>
    <property type="match status" value="1"/>
</dbReference>
<protein>
    <submittedName>
        <fullName evidence="10">Response regulator transcription factor</fullName>
    </submittedName>
</protein>
<sequence>MRVLVVEDNERVCSVLQKGLKSQNYQVSIALDAESALKQIKLLDYDLLIIDIMLPRMSGIELSKRMKCTYPKIPIIMLTALGQIDEKIAGFDAGADDYMVKPFDLRELYARIAAVLKRNKEFGTWENNESLNYDSLTLNLRSKNVSRDHIDIKLTPKEFDLLVFFMRHQETLLNRDEIARNVWGKNFDTGTNYIDVYINYLRKKIDKDFITKLIHNKSGHGFILSNKE</sequence>
<dbReference type="Gene3D" id="1.10.10.10">
    <property type="entry name" value="Winged helix-like DNA-binding domain superfamily/Winged helix DNA-binding domain"/>
    <property type="match status" value="1"/>
</dbReference>
<dbReference type="Gene3D" id="3.40.50.2300">
    <property type="match status" value="1"/>
</dbReference>
<dbReference type="Pfam" id="PF00486">
    <property type="entry name" value="Trans_reg_C"/>
    <property type="match status" value="1"/>
</dbReference>
<keyword evidence="11" id="KW-1185">Reference proteome</keyword>
<feature type="domain" description="Response regulatory" evidence="8">
    <location>
        <begin position="2"/>
        <end position="116"/>
    </location>
</feature>
<dbReference type="InterPro" id="IPR001867">
    <property type="entry name" value="OmpR/PhoB-type_DNA-bd"/>
</dbReference>
<evidence type="ECO:0000259" key="8">
    <source>
        <dbReference type="PROSITE" id="PS50110"/>
    </source>
</evidence>
<keyword evidence="5" id="KW-0804">Transcription</keyword>
<dbReference type="PROSITE" id="PS50110">
    <property type="entry name" value="RESPONSE_REGULATORY"/>
    <property type="match status" value="1"/>
</dbReference>
<keyword evidence="3" id="KW-0805">Transcription regulation</keyword>
<organism evidence="10 11">
    <name type="scientific">Sphingobacterium kitahiroshimense</name>
    <dbReference type="NCBI Taxonomy" id="470446"/>
    <lineage>
        <taxon>Bacteria</taxon>
        <taxon>Pseudomonadati</taxon>
        <taxon>Bacteroidota</taxon>
        <taxon>Sphingobacteriia</taxon>
        <taxon>Sphingobacteriales</taxon>
        <taxon>Sphingobacteriaceae</taxon>
        <taxon>Sphingobacterium</taxon>
    </lineage>
</organism>
<dbReference type="RefSeq" id="WP_346583050.1">
    <property type="nucleotide sequence ID" value="NZ_JBDJNQ010000014.1"/>
</dbReference>
<dbReference type="EMBL" id="JBDJNQ010000014">
    <property type="protein sequence ID" value="MEN5380164.1"/>
    <property type="molecule type" value="Genomic_DNA"/>
</dbReference>
<evidence type="ECO:0000256" key="1">
    <source>
        <dbReference type="ARBA" id="ARBA00022553"/>
    </source>
</evidence>
<dbReference type="CDD" id="cd00383">
    <property type="entry name" value="trans_reg_C"/>
    <property type="match status" value="1"/>
</dbReference>
<keyword evidence="2" id="KW-0902">Two-component regulatory system</keyword>
<dbReference type="SMART" id="SM00448">
    <property type="entry name" value="REC"/>
    <property type="match status" value="1"/>
</dbReference>
<proteinExistence type="predicted"/>
<accession>A0ABV0C014</accession>
<dbReference type="Gene3D" id="6.10.250.690">
    <property type="match status" value="1"/>
</dbReference>
<evidence type="ECO:0000256" key="3">
    <source>
        <dbReference type="ARBA" id="ARBA00023015"/>
    </source>
</evidence>
<dbReference type="Proteomes" id="UP001409291">
    <property type="component" value="Unassembled WGS sequence"/>
</dbReference>
<keyword evidence="4 7" id="KW-0238">DNA-binding</keyword>
<dbReference type="InterPro" id="IPR011006">
    <property type="entry name" value="CheY-like_superfamily"/>
</dbReference>
<dbReference type="PANTHER" id="PTHR48111">
    <property type="entry name" value="REGULATOR OF RPOS"/>
    <property type="match status" value="1"/>
</dbReference>
<dbReference type="SMART" id="SM00862">
    <property type="entry name" value="Trans_reg_C"/>
    <property type="match status" value="1"/>
</dbReference>
<evidence type="ECO:0000256" key="4">
    <source>
        <dbReference type="ARBA" id="ARBA00023125"/>
    </source>
</evidence>
<dbReference type="Pfam" id="PF00072">
    <property type="entry name" value="Response_reg"/>
    <property type="match status" value="1"/>
</dbReference>